<dbReference type="OrthoDB" id="1445921at2"/>
<keyword evidence="1" id="KW-0812">Transmembrane</keyword>
<sequence>MILSDQFFFSVFNHYKTRYKKHANTIAIAYITLLQSSLVLLLGVFFSVFLKQMNTTTMSSTKAWVLFFLTVLVIYFKNWLKYSGKTRKILNAKANKSKSQGFNIFALFLLPFGLIFIALLLLKSF</sequence>
<evidence type="ECO:0000256" key="1">
    <source>
        <dbReference type="SAM" id="Phobius"/>
    </source>
</evidence>
<keyword evidence="1" id="KW-0472">Membrane</keyword>
<gene>
    <name evidence="2" type="ORF">BXY80_0767</name>
</gene>
<evidence type="ECO:0000313" key="2">
    <source>
        <dbReference type="EMBL" id="RKE98674.1"/>
    </source>
</evidence>
<reference evidence="2 3" key="1">
    <citation type="submission" date="2018-09" db="EMBL/GenBank/DDBJ databases">
        <title>Genomic Encyclopedia of Archaeal and Bacterial Type Strains, Phase II (KMG-II): from individual species to whole genera.</title>
        <authorList>
            <person name="Goeker M."/>
        </authorList>
    </citation>
    <scope>NUCLEOTIDE SEQUENCE [LARGE SCALE GENOMIC DNA]</scope>
    <source>
        <strain evidence="2 3">DSM 26283</strain>
    </source>
</reference>
<feature type="transmembrane region" description="Helical" evidence="1">
    <location>
        <begin position="26"/>
        <end position="50"/>
    </location>
</feature>
<keyword evidence="3" id="KW-1185">Reference proteome</keyword>
<feature type="transmembrane region" description="Helical" evidence="1">
    <location>
        <begin position="62"/>
        <end position="80"/>
    </location>
</feature>
<accession>A0A420DWR1</accession>
<name>A0A420DWR1_9FLAO</name>
<comment type="caution">
    <text evidence="2">The sequence shown here is derived from an EMBL/GenBank/DDBJ whole genome shotgun (WGS) entry which is preliminary data.</text>
</comment>
<keyword evidence="1" id="KW-1133">Transmembrane helix</keyword>
<feature type="transmembrane region" description="Helical" evidence="1">
    <location>
        <begin position="101"/>
        <end position="122"/>
    </location>
</feature>
<organism evidence="2 3">
    <name type="scientific">Ichthyenterobacterium magnum</name>
    <dbReference type="NCBI Taxonomy" id="1230530"/>
    <lineage>
        <taxon>Bacteria</taxon>
        <taxon>Pseudomonadati</taxon>
        <taxon>Bacteroidota</taxon>
        <taxon>Flavobacteriia</taxon>
        <taxon>Flavobacteriales</taxon>
        <taxon>Flavobacteriaceae</taxon>
        <taxon>Ichthyenterobacterium</taxon>
    </lineage>
</organism>
<dbReference type="AlphaFoldDB" id="A0A420DWR1"/>
<evidence type="ECO:0000313" key="3">
    <source>
        <dbReference type="Proteomes" id="UP000284892"/>
    </source>
</evidence>
<dbReference type="Proteomes" id="UP000284892">
    <property type="component" value="Unassembled WGS sequence"/>
</dbReference>
<dbReference type="EMBL" id="RAQJ01000001">
    <property type="protein sequence ID" value="RKE98674.1"/>
    <property type="molecule type" value="Genomic_DNA"/>
</dbReference>
<protein>
    <submittedName>
        <fullName evidence="2">Uncharacterized protein</fullName>
    </submittedName>
</protein>
<dbReference type="RefSeq" id="WP_120199873.1">
    <property type="nucleotide sequence ID" value="NZ_RAQJ01000001.1"/>
</dbReference>
<proteinExistence type="predicted"/>